<feature type="region of interest" description="Disordered" evidence="1">
    <location>
        <begin position="650"/>
        <end position="670"/>
    </location>
</feature>
<gene>
    <name evidence="2" type="ORF">PYCCODRAFT_1429037</name>
</gene>
<dbReference type="OrthoDB" id="2766550at2759"/>
<feature type="region of interest" description="Disordered" evidence="1">
    <location>
        <begin position="350"/>
        <end position="387"/>
    </location>
</feature>
<accession>A0A1Y2I856</accession>
<evidence type="ECO:0000313" key="3">
    <source>
        <dbReference type="Proteomes" id="UP000193067"/>
    </source>
</evidence>
<dbReference type="EMBL" id="KZ084176">
    <property type="protein sequence ID" value="OSC96540.1"/>
    <property type="molecule type" value="Genomic_DNA"/>
</dbReference>
<feature type="region of interest" description="Disordered" evidence="1">
    <location>
        <begin position="26"/>
        <end position="97"/>
    </location>
</feature>
<sequence length="1288" mass="141594">MAPELNDKSPAVDSLVEAAPFDSIGEIASITDTSENEDHSSNPSMDRRNEEGSDKEETVKAREQSPDGSGSPVRGLLGLSGVHPPRQWPTERVFDPPEGLRLSTNTVISPATPLRVPFVTPMYDWWNQAFQYSPQHSFHPHQPTPAHVVPSGSTAYSLYDEAGVARSYTSGQTYPWPVTNAYLRQPWDHVAREEVQLTPTPVSDRAANHWPVTTTQLEGCSGLRGGRSDISSRMSQQKRSRSTSPPAASHGVALSESTARRKKARYTRATGGVDGSTWSSSMIGNAVGEPLVVAEPLLTPAPPERAVSEGHAQLVDALANDAQSMDTAIDDEAVHVNVSIDSSVPVMDTSMESSDHPVHINQSPAPVEDRPDLESTNPVEMPEPQDNAADSRMMRNLQDDAAANLLPGSPEVVRERSLSYFSMDCGSDPEPVEELLFASQERSSSPEGSALTVVGGNSVHDFPGQAIIVSEPHMQSDVVAIPGELGERDHVNDTLGGIYAAASHNEAHDSHDIRIPAVTDALPPDAPAALILEEACDDPHAEHGRTCRPSSPSSSTASADHQDPPATTVHVQRSSPGRLTFNVCIPDFSASDMGSFMEVAIRVHGRTGAIVVELHHCDARVGETEGLAPHGVAPLEEPPRDLRDLERPSLAAQESESVMSMSTPSRPLLLHPDGQRVEHKMQWRRVPEYGILSFEHCVSHADNGTSITEYFCVCICNRAEMHSGRMNHPCICAISASHSLVDDRTADASNLLRAPSATSRAVTVSGTLTFAHDFPKLQSQHDTLSQARQDIQKLFAAIKSDQAYFLRRLHIRESDPRRWSLLTRHIRQVHAEYSEFIQNLQAIALRLRGRELHAILDNHIASIKSATTVIRRDLIAARQLFQSQFSLLAVHEQEKITAQLGHLREQLSASFTHERSVIATLLDLRAPFRVLSAPPHSFVELVAALPPVESCKARLMDATRCLTRVLSVSADIRRCSASIYEDNTEAVSMSRWCEDLHSLAGAQRSAFEAIQVEIDNIRRAQVDVVTALKGFSSHDLSHAIGVYEEHCKDINDVRERRRSVTRLTTVTYGYRGASEIAGIPWGREDPFSIHEFVYRQEYRLNGLTTLQTLDDPFFQLARDVLILTLRTYKRHVLICFERSTALPLNYCHALPRLPLNHYIHLHTTTMSHRFALPTRLYLAMMGVLNGDTQASADVHFENFIEALCAIGFRNAGTNTTQVVLSGPAGLGNGGQPLLYIPVPVPAQHWWPYQYASVAHELERDFNITASMFIEIDETVTNGNAIVVPPPVV</sequence>
<organism evidence="2 3">
    <name type="scientific">Trametes coccinea (strain BRFM310)</name>
    <name type="common">Pycnoporus coccineus</name>
    <dbReference type="NCBI Taxonomy" id="1353009"/>
    <lineage>
        <taxon>Eukaryota</taxon>
        <taxon>Fungi</taxon>
        <taxon>Dikarya</taxon>
        <taxon>Basidiomycota</taxon>
        <taxon>Agaricomycotina</taxon>
        <taxon>Agaricomycetes</taxon>
        <taxon>Polyporales</taxon>
        <taxon>Polyporaceae</taxon>
        <taxon>Trametes</taxon>
    </lineage>
</organism>
<evidence type="ECO:0000256" key="1">
    <source>
        <dbReference type="SAM" id="MobiDB-lite"/>
    </source>
</evidence>
<protein>
    <submittedName>
        <fullName evidence="2">Uncharacterized protein</fullName>
    </submittedName>
</protein>
<feature type="compositionally biased region" description="Low complexity" evidence="1">
    <location>
        <begin position="549"/>
        <end position="559"/>
    </location>
</feature>
<evidence type="ECO:0000313" key="2">
    <source>
        <dbReference type="EMBL" id="OSC96540.1"/>
    </source>
</evidence>
<feature type="region of interest" description="Disordered" evidence="1">
    <location>
        <begin position="216"/>
        <end position="274"/>
    </location>
</feature>
<reference evidence="2 3" key="1">
    <citation type="journal article" date="2015" name="Biotechnol. Biofuels">
        <title>Enhanced degradation of softwood versus hardwood by the white-rot fungus Pycnoporus coccineus.</title>
        <authorList>
            <person name="Couturier M."/>
            <person name="Navarro D."/>
            <person name="Chevret D."/>
            <person name="Henrissat B."/>
            <person name="Piumi F."/>
            <person name="Ruiz-Duenas F.J."/>
            <person name="Martinez A.T."/>
            <person name="Grigoriev I.V."/>
            <person name="Riley R."/>
            <person name="Lipzen A."/>
            <person name="Berrin J.G."/>
            <person name="Master E.R."/>
            <person name="Rosso M.N."/>
        </authorList>
    </citation>
    <scope>NUCLEOTIDE SEQUENCE [LARGE SCALE GENOMIC DNA]</scope>
    <source>
        <strain evidence="2 3">BRFM310</strain>
    </source>
</reference>
<feature type="compositionally biased region" description="Polar residues" evidence="1">
    <location>
        <begin position="652"/>
        <end position="665"/>
    </location>
</feature>
<proteinExistence type="predicted"/>
<feature type="compositionally biased region" description="Basic and acidic residues" evidence="1">
    <location>
        <begin position="36"/>
        <end position="65"/>
    </location>
</feature>
<keyword evidence="3" id="KW-1185">Reference proteome</keyword>
<feature type="region of interest" description="Disordered" evidence="1">
    <location>
        <begin position="1"/>
        <end position="20"/>
    </location>
</feature>
<feature type="region of interest" description="Disordered" evidence="1">
    <location>
        <begin position="539"/>
        <end position="574"/>
    </location>
</feature>
<dbReference type="Proteomes" id="UP000193067">
    <property type="component" value="Unassembled WGS sequence"/>
</dbReference>
<name>A0A1Y2I856_TRAC3</name>